<keyword evidence="6 10" id="KW-0812">Transmembrane</keyword>
<accession>A0A2U1D1I3</accession>
<keyword evidence="7 10" id="KW-0283">Flagellar rotation</keyword>
<evidence type="ECO:0000256" key="8">
    <source>
        <dbReference type="ARBA" id="ARBA00022989"/>
    </source>
</evidence>
<evidence type="ECO:0000256" key="10">
    <source>
        <dbReference type="RuleBase" id="RU364125"/>
    </source>
</evidence>
<dbReference type="Pfam" id="PF03748">
    <property type="entry name" value="FliL"/>
    <property type="match status" value="1"/>
</dbReference>
<dbReference type="AlphaFoldDB" id="A0A2U1D1I3"/>
<dbReference type="PANTHER" id="PTHR35091">
    <property type="entry name" value="FLAGELLAR PROTEIN FLIL"/>
    <property type="match status" value="1"/>
</dbReference>
<dbReference type="EMBL" id="QEKQ01000001">
    <property type="protein sequence ID" value="PVY79255.1"/>
    <property type="molecule type" value="Genomic_DNA"/>
</dbReference>
<evidence type="ECO:0000256" key="4">
    <source>
        <dbReference type="ARBA" id="ARBA00022475"/>
    </source>
</evidence>
<dbReference type="InterPro" id="IPR005503">
    <property type="entry name" value="FliL"/>
</dbReference>
<dbReference type="GO" id="GO:0006935">
    <property type="term" value="P:chemotaxis"/>
    <property type="evidence" value="ECO:0007669"/>
    <property type="project" value="UniProtKB-KW"/>
</dbReference>
<keyword evidence="10" id="KW-0997">Cell inner membrane</keyword>
<comment type="function">
    <text evidence="1 10">Controls the rotational direction of flagella during chemotaxis.</text>
</comment>
<keyword evidence="12" id="KW-0966">Cell projection</keyword>
<sequence length="169" mass="18073">MAENNGEQAAEGGKKKGKLKLIIGLVVLLALAIGLSVMGTLWFLGGSSDSGSEAENGESQEPAHQPSHYSSLEEPFIVSLSSGQGQRYMQVFVALQSRDQSALDAAKTHQPVIRSRLRTLFANQAFDAMQTPDGVSQLLTESTAAVNEVLKQEGAPAIDRVLFTNFVVQ</sequence>
<reference evidence="12 13" key="1">
    <citation type="submission" date="2018-04" db="EMBL/GenBank/DDBJ databases">
        <title>Genomic Encyclopedia of Type Strains, Phase IV (KMG-IV): sequencing the most valuable type-strain genomes for metagenomic binning, comparative biology and taxonomic classification.</title>
        <authorList>
            <person name="Goeker M."/>
        </authorList>
    </citation>
    <scope>NUCLEOTIDE SEQUENCE [LARGE SCALE GENOMIC DNA]</scope>
    <source>
        <strain evidence="12 13">DSM 28688</strain>
    </source>
</reference>
<comment type="caution">
    <text evidence="12">The sequence shown here is derived from an EMBL/GenBank/DDBJ whole genome shotgun (WGS) entry which is preliminary data.</text>
</comment>
<evidence type="ECO:0000256" key="1">
    <source>
        <dbReference type="ARBA" id="ARBA00002254"/>
    </source>
</evidence>
<evidence type="ECO:0000256" key="5">
    <source>
        <dbReference type="ARBA" id="ARBA00022500"/>
    </source>
</evidence>
<name>A0A2U1D1I3_9GAMM</name>
<proteinExistence type="inferred from homology"/>
<dbReference type="GO" id="GO:0005886">
    <property type="term" value="C:plasma membrane"/>
    <property type="evidence" value="ECO:0007669"/>
    <property type="project" value="UniProtKB-SubCell"/>
</dbReference>
<organism evidence="12 13">
    <name type="scientific">Tamilnaduibacter salinus</name>
    <dbReference type="NCBI Taxonomy" id="1484056"/>
    <lineage>
        <taxon>Bacteria</taxon>
        <taxon>Pseudomonadati</taxon>
        <taxon>Pseudomonadota</taxon>
        <taxon>Gammaproteobacteria</taxon>
        <taxon>Pseudomonadales</taxon>
        <taxon>Marinobacteraceae</taxon>
        <taxon>Tamilnaduibacter</taxon>
    </lineage>
</organism>
<evidence type="ECO:0000256" key="11">
    <source>
        <dbReference type="SAM" id="MobiDB-lite"/>
    </source>
</evidence>
<keyword evidence="12" id="KW-0282">Flagellum</keyword>
<keyword evidence="4" id="KW-1003">Cell membrane</keyword>
<dbReference type="OrthoDB" id="5616092at2"/>
<feature type="compositionally biased region" description="Polar residues" evidence="11">
    <location>
        <begin position="49"/>
        <end position="59"/>
    </location>
</feature>
<feature type="transmembrane region" description="Helical" evidence="10">
    <location>
        <begin position="21"/>
        <end position="44"/>
    </location>
</feature>
<comment type="similarity">
    <text evidence="3 10">Belongs to the FliL family.</text>
</comment>
<gene>
    <name evidence="12" type="ORF">C8D92_101468</name>
</gene>
<evidence type="ECO:0000256" key="9">
    <source>
        <dbReference type="ARBA" id="ARBA00023136"/>
    </source>
</evidence>
<evidence type="ECO:0000256" key="6">
    <source>
        <dbReference type="ARBA" id="ARBA00022692"/>
    </source>
</evidence>
<dbReference type="PANTHER" id="PTHR35091:SF2">
    <property type="entry name" value="FLAGELLAR PROTEIN FLIL"/>
    <property type="match status" value="1"/>
</dbReference>
<dbReference type="Proteomes" id="UP000245887">
    <property type="component" value="Unassembled WGS sequence"/>
</dbReference>
<comment type="subcellular location">
    <subcellularLocation>
        <location evidence="10">Cell inner membrane</location>
    </subcellularLocation>
    <subcellularLocation>
        <location evidence="2">Cell membrane</location>
        <topology evidence="2">Single-pass membrane protein</topology>
    </subcellularLocation>
</comment>
<evidence type="ECO:0000256" key="7">
    <source>
        <dbReference type="ARBA" id="ARBA00022779"/>
    </source>
</evidence>
<feature type="region of interest" description="Disordered" evidence="11">
    <location>
        <begin position="49"/>
        <end position="68"/>
    </location>
</feature>
<dbReference type="GO" id="GO:0009425">
    <property type="term" value="C:bacterial-type flagellum basal body"/>
    <property type="evidence" value="ECO:0007669"/>
    <property type="project" value="InterPro"/>
</dbReference>
<keyword evidence="12" id="KW-0969">Cilium</keyword>
<keyword evidence="9 10" id="KW-0472">Membrane</keyword>
<keyword evidence="5 10" id="KW-0145">Chemotaxis</keyword>
<evidence type="ECO:0000256" key="3">
    <source>
        <dbReference type="ARBA" id="ARBA00008281"/>
    </source>
</evidence>
<protein>
    <recommendedName>
        <fullName evidence="10">Flagellar protein FliL</fullName>
    </recommendedName>
</protein>
<keyword evidence="8 10" id="KW-1133">Transmembrane helix</keyword>
<dbReference type="RefSeq" id="WP_116918303.1">
    <property type="nucleotide sequence ID" value="NZ_QEKQ01000001.1"/>
</dbReference>
<dbReference type="GO" id="GO:0071978">
    <property type="term" value="P:bacterial-type flagellum-dependent swarming motility"/>
    <property type="evidence" value="ECO:0007669"/>
    <property type="project" value="TreeGrafter"/>
</dbReference>
<evidence type="ECO:0000313" key="12">
    <source>
        <dbReference type="EMBL" id="PVY79255.1"/>
    </source>
</evidence>
<evidence type="ECO:0000256" key="2">
    <source>
        <dbReference type="ARBA" id="ARBA00004162"/>
    </source>
</evidence>
<evidence type="ECO:0000313" key="13">
    <source>
        <dbReference type="Proteomes" id="UP000245887"/>
    </source>
</evidence>